<evidence type="ECO:0000259" key="3">
    <source>
        <dbReference type="SMART" id="SM00909"/>
    </source>
</evidence>
<feature type="domain" description="GerMN" evidence="3">
    <location>
        <begin position="197"/>
        <end position="291"/>
    </location>
</feature>
<feature type="chain" id="PRO_5018273178" description="GerMN domain-containing protein" evidence="2">
    <location>
        <begin position="22"/>
        <end position="586"/>
    </location>
</feature>
<evidence type="ECO:0000256" key="1">
    <source>
        <dbReference type="SAM" id="MobiDB-lite"/>
    </source>
</evidence>
<feature type="region of interest" description="Disordered" evidence="1">
    <location>
        <begin position="31"/>
        <end position="50"/>
    </location>
</feature>
<dbReference type="InterPro" id="IPR018910">
    <property type="entry name" value="LpqB_C"/>
</dbReference>
<dbReference type="AlphaFoldDB" id="A0A3L8P3Q8"/>
<sequence>MRARVLALVSCLLLLAGCGMLPTSGVVHHTAGSGDGVEEGDARFSAPGPADGDDPVAIVNGFLQAMTANPATTSVARSYLSRDARGSWNPTRGTVVYSTASVTQRGSQQVRARLADPRLLDSRGSWLGSAPAAAGRLSLQVVREDGQWRITDPPDELLVPDWFLDQRYQPYNLYYFDPSEQTLVPDRVYVPRGEQAPSQLVRALLNGPGPGLSTRVRTEFPPQTQLNLSVVVADDGTAEIPLSGPSGDHLASLPSAKLSRAAAQLAWTLRQVPGVSRLRITVGDTAITLPDGRRDFSAQSGNRYAPTVATARSALYGLRKGRLVVRTGTTEQPVAGAFGTGAFVLRSFAVRLDGGAVAGVSGNGRMLYVSRRLGAGADAPPPSRVYAGADLLRPGYDMFGTLWWVDDASSGARVYRMVDGTPTPVRVPGVSGAKVKSFTISRDGTSLVAVVDATGGDQVIAAGLERTADGDVVGALPGRSIGNVPDDLDDLRDVVWRSPNDLAVLGRLPNGVFEVLFVSLDGSPGDPRAVPPDTRRGEVTGLVGAPDSTLPLYLVLSGGQLLRLDDSSRWAASGIPKGLVDPAYVG</sequence>
<dbReference type="OrthoDB" id="3226781at2"/>
<dbReference type="Proteomes" id="UP000281708">
    <property type="component" value="Unassembled WGS sequence"/>
</dbReference>
<dbReference type="PROSITE" id="PS51257">
    <property type="entry name" value="PROKAR_LIPOPROTEIN"/>
    <property type="match status" value="1"/>
</dbReference>
<dbReference type="SMART" id="SM00909">
    <property type="entry name" value="Germane"/>
    <property type="match status" value="1"/>
</dbReference>
<dbReference type="Pfam" id="PF25976">
    <property type="entry name" value="LpqB_N"/>
    <property type="match status" value="1"/>
</dbReference>
<dbReference type="EMBL" id="RDBE01000006">
    <property type="protein sequence ID" value="RLV49895.1"/>
    <property type="molecule type" value="Genomic_DNA"/>
</dbReference>
<keyword evidence="5" id="KW-1185">Reference proteome</keyword>
<dbReference type="InterPro" id="IPR019606">
    <property type="entry name" value="GerMN"/>
</dbReference>
<dbReference type="RefSeq" id="WP_121805659.1">
    <property type="nucleotide sequence ID" value="NZ_RDBE01000006.1"/>
</dbReference>
<gene>
    <name evidence="4" type="ORF">D9V37_08405</name>
</gene>
<dbReference type="Pfam" id="PF10646">
    <property type="entry name" value="Germane"/>
    <property type="match status" value="1"/>
</dbReference>
<protein>
    <recommendedName>
        <fullName evidence="3">GerMN domain-containing protein</fullName>
    </recommendedName>
</protein>
<reference evidence="4 5" key="1">
    <citation type="submission" date="2018-10" db="EMBL/GenBank/DDBJ databases">
        <title>Marmoricola sp. 4Q3S-7 whole genome shotgun sequence.</title>
        <authorList>
            <person name="Li F."/>
        </authorList>
    </citation>
    <scope>NUCLEOTIDE SEQUENCE [LARGE SCALE GENOMIC DNA]</scope>
    <source>
        <strain evidence="4 5">4Q3S-7</strain>
    </source>
</reference>
<dbReference type="Pfam" id="PF10647">
    <property type="entry name" value="Gmad1"/>
    <property type="match status" value="1"/>
</dbReference>
<evidence type="ECO:0000313" key="4">
    <source>
        <dbReference type="EMBL" id="RLV49895.1"/>
    </source>
</evidence>
<accession>A0A3L8P3Q8</accession>
<name>A0A3L8P3Q8_9ACTN</name>
<comment type="caution">
    <text evidence="4">The sequence shown here is derived from an EMBL/GenBank/DDBJ whole genome shotgun (WGS) entry which is preliminary data.</text>
</comment>
<keyword evidence="2" id="KW-0732">Signal</keyword>
<organism evidence="4 5">
    <name type="scientific">Nocardioides mangrovicus</name>
    <dbReference type="NCBI Taxonomy" id="2478913"/>
    <lineage>
        <taxon>Bacteria</taxon>
        <taxon>Bacillati</taxon>
        <taxon>Actinomycetota</taxon>
        <taxon>Actinomycetes</taxon>
        <taxon>Propionibacteriales</taxon>
        <taxon>Nocardioidaceae</taxon>
        <taxon>Nocardioides</taxon>
    </lineage>
</organism>
<feature type="signal peptide" evidence="2">
    <location>
        <begin position="1"/>
        <end position="21"/>
    </location>
</feature>
<evidence type="ECO:0000256" key="2">
    <source>
        <dbReference type="SAM" id="SignalP"/>
    </source>
</evidence>
<evidence type="ECO:0000313" key="5">
    <source>
        <dbReference type="Proteomes" id="UP000281708"/>
    </source>
</evidence>
<proteinExistence type="predicted"/>
<dbReference type="InterPro" id="IPR059026">
    <property type="entry name" value="LpqB_N"/>
</dbReference>